<protein>
    <submittedName>
        <fullName evidence="6">Regulatory LuxR family protein</fullName>
    </submittedName>
</protein>
<organism evidence="6 7">
    <name type="scientific">Sediminibacterium goheungense</name>
    <dbReference type="NCBI Taxonomy" id="1086393"/>
    <lineage>
        <taxon>Bacteria</taxon>
        <taxon>Pseudomonadati</taxon>
        <taxon>Bacteroidota</taxon>
        <taxon>Chitinophagia</taxon>
        <taxon>Chitinophagales</taxon>
        <taxon>Chitinophagaceae</taxon>
        <taxon>Sediminibacterium</taxon>
    </lineage>
</organism>
<dbReference type="InterPro" id="IPR016032">
    <property type="entry name" value="Sig_transdc_resp-reg_C-effctor"/>
</dbReference>
<feature type="domain" description="HTH luxR-type" evidence="5">
    <location>
        <begin position="85"/>
        <end position="150"/>
    </location>
</feature>
<evidence type="ECO:0000259" key="5">
    <source>
        <dbReference type="PROSITE" id="PS50043"/>
    </source>
</evidence>
<gene>
    <name evidence="6" type="ORF">BC659_0065</name>
</gene>
<dbReference type="PRINTS" id="PR00038">
    <property type="entry name" value="HTHLUXR"/>
</dbReference>
<keyword evidence="4" id="KW-0812">Transmembrane</keyword>
<keyword evidence="1" id="KW-0805">Transcription regulation</keyword>
<evidence type="ECO:0000256" key="2">
    <source>
        <dbReference type="ARBA" id="ARBA00023125"/>
    </source>
</evidence>
<keyword evidence="2" id="KW-0238">DNA-binding</keyword>
<dbReference type="GO" id="GO:0006355">
    <property type="term" value="P:regulation of DNA-templated transcription"/>
    <property type="evidence" value="ECO:0007669"/>
    <property type="project" value="InterPro"/>
</dbReference>
<evidence type="ECO:0000256" key="4">
    <source>
        <dbReference type="SAM" id="Phobius"/>
    </source>
</evidence>
<keyword evidence="4" id="KW-0472">Membrane</keyword>
<dbReference type="PANTHER" id="PTHR44688:SF16">
    <property type="entry name" value="DNA-BINDING TRANSCRIPTIONAL ACTIVATOR DEVR_DOSR"/>
    <property type="match status" value="1"/>
</dbReference>
<feature type="transmembrane region" description="Helical" evidence="4">
    <location>
        <begin position="7"/>
        <end position="24"/>
    </location>
</feature>
<feature type="transmembrane region" description="Helical" evidence="4">
    <location>
        <begin position="36"/>
        <end position="54"/>
    </location>
</feature>
<keyword evidence="7" id="KW-1185">Reference proteome</keyword>
<dbReference type="CDD" id="cd06170">
    <property type="entry name" value="LuxR_C_like"/>
    <property type="match status" value="1"/>
</dbReference>
<sequence>MIRKNRLIIGYGISLAVLLALLRWMELKYLLYEHAFMVYALLIAVIFLTVGIWLSKKLTRPRVKTEIQENIIYRDSTAAFIRNQSMIDELGISFRELEVLELMATGYSNQEMASQLYVSPNTIKTHLSRIFEKLEVGRRAQAIEKARTLGIIP</sequence>
<evidence type="ECO:0000313" key="6">
    <source>
        <dbReference type="EMBL" id="TDO28008.1"/>
    </source>
</evidence>
<dbReference type="Pfam" id="PF00196">
    <property type="entry name" value="GerE"/>
    <property type="match status" value="1"/>
</dbReference>
<keyword evidence="3" id="KW-0804">Transcription</keyword>
<proteinExistence type="predicted"/>
<evidence type="ECO:0000256" key="1">
    <source>
        <dbReference type="ARBA" id="ARBA00023015"/>
    </source>
</evidence>
<dbReference type="Gene3D" id="1.10.10.10">
    <property type="entry name" value="Winged helix-like DNA-binding domain superfamily/Winged helix DNA-binding domain"/>
    <property type="match status" value="1"/>
</dbReference>
<dbReference type="EMBL" id="SNWP01000010">
    <property type="protein sequence ID" value="TDO28008.1"/>
    <property type="molecule type" value="Genomic_DNA"/>
</dbReference>
<evidence type="ECO:0000256" key="3">
    <source>
        <dbReference type="ARBA" id="ARBA00023163"/>
    </source>
</evidence>
<dbReference type="PROSITE" id="PS50043">
    <property type="entry name" value="HTH_LUXR_2"/>
    <property type="match status" value="1"/>
</dbReference>
<dbReference type="RefSeq" id="WP_133472577.1">
    <property type="nucleotide sequence ID" value="NZ_SNWP01000010.1"/>
</dbReference>
<dbReference type="OrthoDB" id="9807565at2"/>
<accession>A0A4V3C505</accession>
<evidence type="ECO:0000313" key="7">
    <source>
        <dbReference type="Proteomes" id="UP000295741"/>
    </source>
</evidence>
<dbReference type="InterPro" id="IPR036388">
    <property type="entry name" value="WH-like_DNA-bd_sf"/>
</dbReference>
<comment type="caution">
    <text evidence="6">The sequence shown here is derived from an EMBL/GenBank/DDBJ whole genome shotgun (WGS) entry which is preliminary data.</text>
</comment>
<dbReference type="SMART" id="SM00421">
    <property type="entry name" value="HTH_LUXR"/>
    <property type="match status" value="1"/>
</dbReference>
<dbReference type="SUPFAM" id="SSF46894">
    <property type="entry name" value="C-terminal effector domain of the bipartite response regulators"/>
    <property type="match status" value="1"/>
</dbReference>
<dbReference type="PANTHER" id="PTHR44688">
    <property type="entry name" value="DNA-BINDING TRANSCRIPTIONAL ACTIVATOR DEVR_DOSR"/>
    <property type="match status" value="1"/>
</dbReference>
<dbReference type="InterPro" id="IPR000792">
    <property type="entry name" value="Tscrpt_reg_LuxR_C"/>
</dbReference>
<name>A0A4V3C505_9BACT</name>
<dbReference type="AlphaFoldDB" id="A0A4V3C505"/>
<dbReference type="Proteomes" id="UP000295741">
    <property type="component" value="Unassembled WGS sequence"/>
</dbReference>
<dbReference type="GO" id="GO:0003677">
    <property type="term" value="F:DNA binding"/>
    <property type="evidence" value="ECO:0007669"/>
    <property type="project" value="UniProtKB-KW"/>
</dbReference>
<keyword evidence="4" id="KW-1133">Transmembrane helix</keyword>
<reference evidence="6 7" key="1">
    <citation type="submission" date="2019-03" db="EMBL/GenBank/DDBJ databases">
        <title>Genomic Encyclopedia of Archaeal and Bacterial Type Strains, Phase II (KMG-II): from individual species to whole genera.</title>
        <authorList>
            <person name="Goeker M."/>
        </authorList>
    </citation>
    <scope>NUCLEOTIDE SEQUENCE [LARGE SCALE GENOMIC DNA]</scope>
    <source>
        <strain evidence="6 7">DSM 28323</strain>
    </source>
</reference>